<dbReference type="InterPro" id="IPR013320">
    <property type="entry name" value="ConA-like_dom_sf"/>
</dbReference>
<protein>
    <submittedName>
        <fullName evidence="2">Glycoside hydrolase family 16 protein</fullName>
    </submittedName>
</protein>
<organism evidence="2 3">
    <name type="scientific">Mycena maculata</name>
    <dbReference type="NCBI Taxonomy" id="230809"/>
    <lineage>
        <taxon>Eukaryota</taxon>
        <taxon>Fungi</taxon>
        <taxon>Dikarya</taxon>
        <taxon>Basidiomycota</taxon>
        <taxon>Agaricomycotina</taxon>
        <taxon>Agaricomycetes</taxon>
        <taxon>Agaricomycetidae</taxon>
        <taxon>Agaricales</taxon>
        <taxon>Marasmiineae</taxon>
        <taxon>Mycenaceae</taxon>
        <taxon>Mycena</taxon>
    </lineage>
</organism>
<dbReference type="InterPro" id="IPR050546">
    <property type="entry name" value="Glycosyl_Hydrlase_16"/>
</dbReference>
<dbReference type="GO" id="GO:0009251">
    <property type="term" value="P:glucan catabolic process"/>
    <property type="evidence" value="ECO:0007669"/>
    <property type="project" value="TreeGrafter"/>
</dbReference>
<evidence type="ECO:0000256" key="1">
    <source>
        <dbReference type="SAM" id="SignalP"/>
    </source>
</evidence>
<dbReference type="PANTHER" id="PTHR10963">
    <property type="entry name" value="GLYCOSYL HYDROLASE-RELATED"/>
    <property type="match status" value="1"/>
</dbReference>
<dbReference type="Gene3D" id="2.60.120.200">
    <property type="match status" value="2"/>
</dbReference>
<sequence length="252" mass="27126">MRSASLLPLLPVALQLRLATATYSPLYEYSGTTFFDKWDYYGNTDNETWGNVTFVAAVNFTKLTYTNAADNAILKVDNETTIAAAPLVYRDSVRITSKDAYPIGSVIVADFLHMPYGCGPPFGCWVQTSPGQMPEKLTSINLGQFNQMSLHTTDGCQQANNTGQVGTTTVGNCLDIAGTNINSSTSTPSLDLTDWGAPNAAYPASACNITRFFQPQQLVFDITVCGAWAGVPNIYAETCPGSCVRALALLSR</sequence>
<dbReference type="PANTHER" id="PTHR10963:SF24">
    <property type="entry name" value="GLYCOSIDASE C21B10.07-RELATED"/>
    <property type="match status" value="1"/>
</dbReference>
<dbReference type="Proteomes" id="UP001215280">
    <property type="component" value="Unassembled WGS sequence"/>
</dbReference>
<keyword evidence="3" id="KW-1185">Reference proteome</keyword>
<keyword evidence="1" id="KW-0732">Signal</keyword>
<feature type="signal peptide" evidence="1">
    <location>
        <begin position="1"/>
        <end position="21"/>
    </location>
</feature>
<keyword evidence="2" id="KW-0378">Hydrolase</keyword>
<dbReference type="Pfam" id="PF26113">
    <property type="entry name" value="GH16_XgeA"/>
    <property type="match status" value="1"/>
</dbReference>
<dbReference type="EMBL" id="JARJLG010000220">
    <property type="protein sequence ID" value="KAJ7726318.1"/>
    <property type="molecule type" value="Genomic_DNA"/>
</dbReference>
<proteinExistence type="predicted"/>
<accession>A0AAD7HR73</accession>
<dbReference type="GO" id="GO:0016787">
    <property type="term" value="F:hydrolase activity"/>
    <property type="evidence" value="ECO:0007669"/>
    <property type="project" value="UniProtKB-KW"/>
</dbReference>
<gene>
    <name evidence="2" type="ORF">DFH07DRAFT_970521</name>
</gene>
<comment type="caution">
    <text evidence="2">The sequence shown here is derived from an EMBL/GenBank/DDBJ whole genome shotgun (WGS) entry which is preliminary data.</text>
</comment>
<name>A0AAD7HR73_9AGAR</name>
<evidence type="ECO:0000313" key="3">
    <source>
        <dbReference type="Proteomes" id="UP001215280"/>
    </source>
</evidence>
<feature type="chain" id="PRO_5042018982" evidence="1">
    <location>
        <begin position="22"/>
        <end position="252"/>
    </location>
</feature>
<dbReference type="AlphaFoldDB" id="A0AAD7HR73"/>
<dbReference type="SUPFAM" id="SSF49899">
    <property type="entry name" value="Concanavalin A-like lectins/glucanases"/>
    <property type="match status" value="1"/>
</dbReference>
<evidence type="ECO:0000313" key="2">
    <source>
        <dbReference type="EMBL" id="KAJ7726318.1"/>
    </source>
</evidence>
<reference evidence="2" key="1">
    <citation type="submission" date="2023-03" db="EMBL/GenBank/DDBJ databases">
        <title>Massive genome expansion in bonnet fungi (Mycena s.s.) driven by repeated elements and novel gene families across ecological guilds.</title>
        <authorList>
            <consortium name="Lawrence Berkeley National Laboratory"/>
            <person name="Harder C.B."/>
            <person name="Miyauchi S."/>
            <person name="Viragh M."/>
            <person name="Kuo A."/>
            <person name="Thoen E."/>
            <person name="Andreopoulos B."/>
            <person name="Lu D."/>
            <person name="Skrede I."/>
            <person name="Drula E."/>
            <person name="Henrissat B."/>
            <person name="Morin E."/>
            <person name="Kohler A."/>
            <person name="Barry K."/>
            <person name="LaButti K."/>
            <person name="Morin E."/>
            <person name="Salamov A."/>
            <person name="Lipzen A."/>
            <person name="Mereny Z."/>
            <person name="Hegedus B."/>
            <person name="Baldrian P."/>
            <person name="Stursova M."/>
            <person name="Weitz H."/>
            <person name="Taylor A."/>
            <person name="Grigoriev I.V."/>
            <person name="Nagy L.G."/>
            <person name="Martin F."/>
            <person name="Kauserud H."/>
        </authorList>
    </citation>
    <scope>NUCLEOTIDE SEQUENCE</scope>
    <source>
        <strain evidence="2">CBHHK188m</strain>
    </source>
</reference>